<dbReference type="STRING" id="886293.Sinac_5804"/>
<keyword evidence="2 5" id="KW-0479">Metal-binding</keyword>
<evidence type="ECO:0000256" key="2">
    <source>
        <dbReference type="ARBA" id="ARBA00022723"/>
    </source>
</evidence>
<dbReference type="Pfam" id="PF00107">
    <property type="entry name" value="ADH_zinc_N"/>
    <property type="match status" value="1"/>
</dbReference>
<dbReference type="KEGG" id="saci:Sinac_5804"/>
<dbReference type="InterPro" id="IPR013149">
    <property type="entry name" value="ADH-like_C"/>
</dbReference>
<dbReference type="AlphaFoldDB" id="L0DMP6"/>
<evidence type="ECO:0000256" key="4">
    <source>
        <dbReference type="ARBA" id="ARBA00023002"/>
    </source>
</evidence>
<feature type="domain" description="Enoyl reductase (ER)" evidence="6">
    <location>
        <begin position="65"/>
        <end position="396"/>
    </location>
</feature>
<organism evidence="7 8">
    <name type="scientific">Singulisphaera acidiphila (strain ATCC BAA-1392 / DSM 18658 / VKM B-2454 / MOB10)</name>
    <dbReference type="NCBI Taxonomy" id="886293"/>
    <lineage>
        <taxon>Bacteria</taxon>
        <taxon>Pseudomonadati</taxon>
        <taxon>Planctomycetota</taxon>
        <taxon>Planctomycetia</taxon>
        <taxon>Isosphaerales</taxon>
        <taxon>Isosphaeraceae</taxon>
        <taxon>Singulisphaera</taxon>
    </lineage>
</organism>
<dbReference type="InterPro" id="IPR036291">
    <property type="entry name" value="NAD(P)-bd_dom_sf"/>
</dbReference>
<evidence type="ECO:0000313" key="8">
    <source>
        <dbReference type="Proteomes" id="UP000010798"/>
    </source>
</evidence>
<evidence type="ECO:0000259" key="6">
    <source>
        <dbReference type="SMART" id="SM00829"/>
    </source>
</evidence>
<evidence type="ECO:0000256" key="3">
    <source>
        <dbReference type="ARBA" id="ARBA00022833"/>
    </source>
</evidence>
<dbReference type="GO" id="GO:0008270">
    <property type="term" value="F:zinc ion binding"/>
    <property type="evidence" value="ECO:0007669"/>
    <property type="project" value="InterPro"/>
</dbReference>
<evidence type="ECO:0000256" key="5">
    <source>
        <dbReference type="RuleBase" id="RU361277"/>
    </source>
</evidence>
<reference evidence="7 8" key="1">
    <citation type="submission" date="2012-02" db="EMBL/GenBank/DDBJ databases">
        <title>Complete sequence of chromosome of Singulisphaera acidiphila DSM 18658.</title>
        <authorList>
            <consortium name="US DOE Joint Genome Institute (JGI-PGF)"/>
            <person name="Lucas S."/>
            <person name="Copeland A."/>
            <person name="Lapidus A."/>
            <person name="Glavina del Rio T."/>
            <person name="Dalin E."/>
            <person name="Tice H."/>
            <person name="Bruce D."/>
            <person name="Goodwin L."/>
            <person name="Pitluck S."/>
            <person name="Peters L."/>
            <person name="Ovchinnikova G."/>
            <person name="Chertkov O."/>
            <person name="Kyrpides N."/>
            <person name="Mavromatis K."/>
            <person name="Ivanova N."/>
            <person name="Brettin T."/>
            <person name="Detter J.C."/>
            <person name="Han C."/>
            <person name="Larimer F."/>
            <person name="Land M."/>
            <person name="Hauser L."/>
            <person name="Markowitz V."/>
            <person name="Cheng J.-F."/>
            <person name="Hugenholtz P."/>
            <person name="Woyke T."/>
            <person name="Wu D."/>
            <person name="Tindall B."/>
            <person name="Pomrenke H."/>
            <person name="Brambilla E."/>
            <person name="Klenk H.-P."/>
            <person name="Eisen J.A."/>
        </authorList>
    </citation>
    <scope>NUCLEOTIDE SEQUENCE [LARGE SCALE GENOMIC DNA]</scope>
    <source>
        <strain evidence="8">ATCC BAA-1392 / DSM 18658 / VKM B-2454 / MOB10</strain>
    </source>
</reference>
<comment type="similarity">
    <text evidence="5">Belongs to the zinc-containing alcohol dehydrogenase family.</text>
</comment>
<dbReference type="SMART" id="SM00829">
    <property type="entry name" value="PKS_ER"/>
    <property type="match status" value="1"/>
</dbReference>
<evidence type="ECO:0000313" key="7">
    <source>
        <dbReference type="EMBL" id="AGA29931.1"/>
    </source>
</evidence>
<dbReference type="InterPro" id="IPR020843">
    <property type="entry name" value="ER"/>
</dbReference>
<dbReference type="InterPro" id="IPR013154">
    <property type="entry name" value="ADH-like_N"/>
</dbReference>
<dbReference type="FunFam" id="3.40.50.720:FF:000473">
    <property type="entry name" value="NADP-dependent alcohol dehydrogenase"/>
    <property type="match status" value="1"/>
</dbReference>
<dbReference type="Gene3D" id="3.40.50.720">
    <property type="entry name" value="NAD(P)-binding Rossmann-like Domain"/>
    <property type="match status" value="1"/>
</dbReference>
<keyword evidence="8" id="KW-1185">Reference proteome</keyword>
<dbReference type="InterPro" id="IPR047109">
    <property type="entry name" value="CAD-like"/>
</dbReference>
<dbReference type="Proteomes" id="UP000010798">
    <property type="component" value="Chromosome"/>
</dbReference>
<dbReference type="InterPro" id="IPR002328">
    <property type="entry name" value="ADH_Zn_CS"/>
</dbReference>
<keyword evidence="3 5" id="KW-0862">Zinc</keyword>
<dbReference type="Pfam" id="PF08240">
    <property type="entry name" value="ADH_N"/>
    <property type="match status" value="1"/>
</dbReference>
<protein>
    <submittedName>
        <fullName evidence="7">Zn-dependent alcohol dehydrogenase</fullName>
    </submittedName>
</protein>
<dbReference type="eggNOG" id="COG1064">
    <property type="taxonomic scope" value="Bacteria"/>
</dbReference>
<name>L0DMP6_SINAD</name>
<dbReference type="PROSITE" id="PS00059">
    <property type="entry name" value="ADH_ZINC"/>
    <property type="match status" value="1"/>
</dbReference>
<dbReference type="PANTHER" id="PTHR42683">
    <property type="entry name" value="ALDEHYDE REDUCTASE"/>
    <property type="match status" value="1"/>
</dbReference>
<keyword evidence="4" id="KW-0560">Oxidoreductase</keyword>
<dbReference type="EMBL" id="CP003364">
    <property type="protein sequence ID" value="AGA29931.1"/>
    <property type="molecule type" value="Genomic_DNA"/>
</dbReference>
<accession>L0DMP6</accession>
<dbReference type="InterPro" id="IPR011032">
    <property type="entry name" value="GroES-like_sf"/>
</dbReference>
<proteinExistence type="inferred from homology"/>
<dbReference type="SUPFAM" id="SSF51735">
    <property type="entry name" value="NAD(P)-binding Rossmann-fold domains"/>
    <property type="match status" value="1"/>
</dbReference>
<sequence length="408" mass="44812">MQTPLFAIAASFFIGKANSGTSLRRRIIERMAILMVLFSGALATQALAQDAPVHTKGYAVFSKEGKFVPYEFDRHAVGDNDVLIDILYAGICHSDLHHAWEDWRQETYPMVPGHEIVGRVAQAGSKVTKFKVGDYAGVGCLVNSCGECASCKKGEEQYCNNRVLTYASEDIYHGNEITKGGYSNNIVVSDRFAVKVPQSARLERVAPLLCAGITTYSPLKLTHVKKGDKVAVAGFGGLGHMAVQYAVALGAEVTVFDIMESKRHDALDMGVARYVNVNNPDEMKGLENTFRVVLSTIPAKYDPAMYLKMTAIDGDMVVLGLPSRANMSNVELSTLVWSARRKIYGSQIGGIRETQEMIDYSVANDIYPRVEVIPIQKLDEAYQKVSAGEVKYRYVIDIATLSETAQAR</sequence>
<comment type="cofactor">
    <cofactor evidence="1 5">
        <name>Zn(2+)</name>
        <dbReference type="ChEBI" id="CHEBI:29105"/>
    </cofactor>
</comment>
<dbReference type="GO" id="GO:0016616">
    <property type="term" value="F:oxidoreductase activity, acting on the CH-OH group of donors, NAD or NADP as acceptor"/>
    <property type="evidence" value="ECO:0007669"/>
    <property type="project" value="InterPro"/>
</dbReference>
<dbReference type="HOGENOM" id="CLU_026673_20_2_0"/>
<dbReference type="OrthoDB" id="9806940at2"/>
<dbReference type="Gene3D" id="3.90.180.10">
    <property type="entry name" value="Medium-chain alcohol dehydrogenases, catalytic domain"/>
    <property type="match status" value="1"/>
</dbReference>
<dbReference type="SUPFAM" id="SSF50129">
    <property type="entry name" value="GroES-like"/>
    <property type="match status" value="1"/>
</dbReference>
<evidence type="ECO:0000256" key="1">
    <source>
        <dbReference type="ARBA" id="ARBA00001947"/>
    </source>
</evidence>
<gene>
    <name evidence="7" type="ordered locus">Sinac_5804</name>
</gene>
<dbReference type="RefSeq" id="WP_015249027.1">
    <property type="nucleotide sequence ID" value="NC_019892.1"/>
</dbReference>
<dbReference type="CDD" id="cd05283">
    <property type="entry name" value="CAD1"/>
    <property type="match status" value="1"/>
</dbReference>